<comment type="catalytic activity">
    <reaction evidence="1">
        <text>Random endo-hydrolysis of N-acetyl-beta-D-glucosaminide (1-&gt;4)-beta-linkages in chitin and chitodextrins.</text>
        <dbReference type="EC" id="3.2.1.14"/>
    </reaction>
</comment>
<dbReference type="GO" id="GO:0008061">
    <property type="term" value="F:chitin binding"/>
    <property type="evidence" value="ECO:0007669"/>
    <property type="project" value="InterPro"/>
</dbReference>
<evidence type="ECO:0000256" key="6">
    <source>
        <dbReference type="ARBA" id="ARBA00022801"/>
    </source>
</evidence>
<keyword evidence="10" id="KW-0624">Polysaccharide degradation</keyword>
<dbReference type="Pfam" id="PF00704">
    <property type="entry name" value="Glyco_hydro_18"/>
    <property type="match status" value="1"/>
</dbReference>
<dbReference type="InterPro" id="IPR050314">
    <property type="entry name" value="Glycosyl_Hydrlase_18"/>
</dbReference>
<dbReference type="InterPro" id="IPR001579">
    <property type="entry name" value="Glyco_hydro_18_chit_AS"/>
</dbReference>
<keyword evidence="15" id="KW-1185">Reference proteome</keyword>
<evidence type="ECO:0000256" key="10">
    <source>
        <dbReference type="ARBA" id="ARBA00023326"/>
    </source>
</evidence>
<evidence type="ECO:0000256" key="3">
    <source>
        <dbReference type="ARBA" id="ARBA00008682"/>
    </source>
</evidence>
<dbReference type="SMART" id="SM00636">
    <property type="entry name" value="Glyco_18"/>
    <property type="match status" value="1"/>
</dbReference>
<dbReference type="PROSITE" id="PS51910">
    <property type="entry name" value="GH18_2"/>
    <property type="match status" value="1"/>
</dbReference>
<protein>
    <recommendedName>
        <fullName evidence="4">chitinase</fullName>
        <ecNumber evidence="4">3.2.1.14</ecNumber>
    </recommendedName>
</protein>
<evidence type="ECO:0000259" key="13">
    <source>
        <dbReference type="PROSITE" id="PS51910"/>
    </source>
</evidence>
<dbReference type="EMBL" id="QGDH01000006">
    <property type="protein sequence ID" value="RAR16049.1"/>
    <property type="molecule type" value="Genomic_DNA"/>
</dbReference>
<keyword evidence="5" id="KW-0964">Secreted</keyword>
<name>A0A364NFH3_STELY</name>
<keyword evidence="7" id="KW-0146">Chitin degradation</keyword>
<dbReference type="SUPFAM" id="SSF51445">
    <property type="entry name" value="(Trans)glycosidases"/>
    <property type="match status" value="1"/>
</dbReference>
<dbReference type="FunFam" id="3.20.20.80:FF:000075">
    <property type="entry name" value="Sporulation-specific chitinase"/>
    <property type="match status" value="1"/>
</dbReference>
<evidence type="ECO:0000256" key="2">
    <source>
        <dbReference type="ARBA" id="ARBA00004613"/>
    </source>
</evidence>
<evidence type="ECO:0000256" key="1">
    <source>
        <dbReference type="ARBA" id="ARBA00000822"/>
    </source>
</evidence>
<proteinExistence type="inferred from homology"/>
<dbReference type="SUPFAM" id="SSF54556">
    <property type="entry name" value="Chitinase insertion domain"/>
    <property type="match status" value="1"/>
</dbReference>
<feature type="chain" id="PRO_5016578043" description="chitinase" evidence="12">
    <location>
        <begin position="19"/>
        <end position="472"/>
    </location>
</feature>
<dbReference type="EC" id="3.2.1.14" evidence="4"/>
<reference evidence="15" key="1">
    <citation type="submission" date="2018-05" db="EMBL/GenBank/DDBJ databases">
        <title>Draft genome sequence of Stemphylium lycopersici strain CIDEFI 213.</title>
        <authorList>
            <person name="Medina R."/>
            <person name="Franco M.E.E."/>
            <person name="Lucentini C.G."/>
            <person name="Saparrat M.C.N."/>
            <person name="Balatti P.A."/>
        </authorList>
    </citation>
    <scope>NUCLEOTIDE SEQUENCE [LARGE SCALE GENOMIC DNA]</scope>
    <source>
        <strain evidence="15">CIDEFI 213</strain>
    </source>
</reference>
<feature type="domain" description="GH18" evidence="13">
    <location>
        <begin position="56"/>
        <end position="439"/>
    </location>
</feature>
<gene>
    <name evidence="14" type="ORF">DDE83_000624</name>
</gene>
<dbReference type="Proteomes" id="UP000249619">
    <property type="component" value="Unassembled WGS sequence"/>
</dbReference>
<dbReference type="InterPro" id="IPR017853">
    <property type="entry name" value="GH"/>
</dbReference>
<dbReference type="PANTHER" id="PTHR11177:SF317">
    <property type="entry name" value="CHITINASE 12-RELATED"/>
    <property type="match status" value="1"/>
</dbReference>
<accession>A0A364NFH3</accession>
<organism evidence="14 15">
    <name type="scientific">Stemphylium lycopersici</name>
    <name type="common">Tomato gray leaf spot disease fungus</name>
    <name type="synonym">Thyrospora lycopersici</name>
    <dbReference type="NCBI Taxonomy" id="183478"/>
    <lineage>
        <taxon>Eukaryota</taxon>
        <taxon>Fungi</taxon>
        <taxon>Dikarya</taxon>
        <taxon>Ascomycota</taxon>
        <taxon>Pezizomycotina</taxon>
        <taxon>Dothideomycetes</taxon>
        <taxon>Pleosporomycetidae</taxon>
        <taxon>Pleosporales</taxon>
        <taxon>Pleosporineae</taxon>
        <taxon>Pleosporaceae</taxon>
        <taxon>Stemphylium</taxon>
    </lineage>
</organism>
<evidence type="ECO:0000256" key="7">
    <source>
        <dbReference type="ARBA" id="ARBA00023024"/>
    </source>
</evidence>
<comment type="similarity">
    <text evidence="3">Belongs to the glycosyl hydrolase 18 family. Chitinase class V subfamily.</text>
</comment>
<dbReference type="Gene3D" id="3.10.50.10">
    <property type="match status" value="1"/>
</dbReference>
<dbReference type="OrthoDB" id="76388at2759"/>
<evidence type="ECO:0000256" key="11">
    <source>
        <dbReference type="RuleBase" id="RU000489"/>
    </source>
</evidence>
<dbReference type="STRING" id="183478.A0A364NFH3"/>
<dbReference type="CDD" id="cd06548">
    <property type="entry name" value="GH18_chitinase"/>
    <property type="match status" value="1"/>
</dbReference>
<evidence type="ECO:0000256" key="5">
    <source>
        <dbReference type="ARBA" id="ARBA00022525"/>
    </source>
</evidence>
<evidence type="ECO:0000256" key="12">
    <source>
        <dbReference type="SAM" id="SignalP"/>
    </source>
</evidence>
<dbReference type="InterPro" id="IPR001223">
    <property type="entry name" value="Glyco_hydro18_cat"/>
</dbReference>
<keyword evidence="6 11" id="KW-0378">Hydrolase</keyword>
<evidence type="ECO:0000256" key="4">
    <source>
        <dbReference type="ARBA" id="ARBA00012729"/>
    </source>
</evidence>
<dbReference type="InterPro" id="IPR011583">
    <property type="entry name" value="Chitinase_II/V-like_cat"/>
</dbReference>
<comment type="caution">
    <text evidence="14">The sequence shown here is derived from an EMBL/GenBank/DDBJ whole genome shotgun (WGS) entry which is preliminary data.</text>
</comment>
<sequence length="472" mass="52434">MRYSNAAALFSLSSLAQAAPSVHGHQHAHARSAQYGSAPSAQYGSAPSNSWAAPEYQSGIFYVNWAIYGRQHFVTDLPADKLTKVNYGFANVNNVTGEVFLTDEWADVQFPYPGDVATNGTQLLGNFNQLYKLKQNNRNLKVILSVGGWSYRANFKPALGNEEGRQRFCDSSLQLISDLGIDGIDIDWEYPEDATDAANLVDTVVRCRKTFDAYSAVNAAGYHFDLGISAPAGPQRYTVFPIAELDPLVDNWNLMAFDYQGPGFSNFTGHLSNVYPSIKDPKTTNGWNTETEDFVPFNTKEAIDYYKQRATPSKIQLGMPLYGRSFANVVDLSKQQRGMGQKFNGSGEGSWEAGTLDYKVLPQNGSKLYHDKEVLGAWTWDAAKKQLVTFDTPKVAIWKTDYLIEQGLGGAWWWESSGDREITSDKSIVATVVKKLGGPANFRQNRNNLYYPRSKYYNIRGAATNATLIGRL</sequence>
<evidence type="ECO:0000256" key="8">
    <source>
        <dbReference type="ARBA" id="ARBA00023277"/>
    </source>
</evidence>
<keyword evidence="9 11" id="KW-0326">Glycosidase</keyword>
<comment type="subcellular location">
    <subcellularLocation>
        <location evidence="2">Secreted</location>
    </subcellularLocation>
</comment>
<dbReference type="AlphaFoldDB" id="A0A364NFH3"/>
<evidence type="ECO:0000256" key="9">
    <source>
        <dbReference type="ARBA" id="ARBA00023295"/>
    </source>
</evidence>
<dbReference type="GO" id="GO:0008843">
    <property type="term" value="F:endochitinase activity"/>
    <property type="evidence" value="ECO:0007669"/>
    <property type="project" value="UniProtKB-EC"/>
</dbReference>
<dbReference type="Gene3D" id="3.20.20.80">
    <property type="entry name" value="Glycosidases"/>
    <property type="match status" value="1"/>
</dbReference>
<dbReference type="GO" id="GO:0000272">
    <property type="term" value="P:polysaccharide catabolic process"/>
    <property type="evidence" value="ECO:0007669"/>
    <property type="project" value="UniProtKB-KW"/>
</dbReference>
<evidence type="ECO:0000313" key="15">
    <source>
        <dbReference type="Proteomes" id="UP000249619"/>
    </source>
</evidence>
<evidence type="ECO:0000313" key="14">
    <source>
        <dbReference type="EMBL" id="RAR16049.1"/>
    </source>
</evidence>
<dbReference type="InterPro" id="IPR029070">
    <property type="entry name" value="Chitinase_insertion_sf"/>
</dbReference>
<dbReference type="GO" id="GO:0006032">
    <property type="term" value="P:chitin catabolic process"/>
    <property type="evidence" value="ECO:0007669"/>
    <property type="project" value="UniProtKB-KW"/>
</dbReference>
<dbReference type="PANTHER" id="PTHR11177">
    <property type="entry name" value="CHITINASE"/>
    <property type="match status" value="1"/>
</dbReference>
<keyword evidence="8" id="KW-0119">Carbohydrate metabolism</keyword>
<dbReference type="GO" id="GO:0005576">
    <property type="term" value="C:extracellular region"/>
    <property type="evidence" value="ECO:0007669"/>
    <property type="project" value="UniProtKB-SubCell"/>
</dbReference>
<dbReference type="PROSITE" id="PS01095">
    <property type="entry name" value="GH18_1"/>
    <property type="match status" value="1"/>
</dbReference>
<feature type="signal peptide" evidence="12">
    <location>
        <begin position="1"/>
        <end position="18"/>
    </location>
</feature>
<keyword evidence="12" id="KW-0732">Signal</keyword>